<evidence type="ECO:0000256" key="1">
    <source>
        <dbReference type="SAM" id="Coils"/>
    </source>
</evidence>
<proteinExistence type="predicted"/>
<reference evidence="2" key="1">
    <citation type="submission" date="2022-07" db="EMBL/GenBank/DDBJ databases">
        <title>Phylogenomic reconstructions and comparative analyses of Kickxellomycotina fungi.</title>
        <authorList>
            <person name="Reynolds N.K."/>
            <person name="Stajich J.E."/>
            <person name="Barry K."/>
            <person name="Grigoriev I.V."/>
            <person name="Crous P."/>
            <person name="Smith M.E."/>
        </authorList>
    </citation>
    <scope>NUCLEOTIDE SEQUENCE</scope>
    <source>
        <strain evidence="2">RSA 861</strain>
    </source>
</reference>
<dbReference type="Proteomes" id="UP001150569">
    <property type="component" value="Unassembled WGS sequence"/>
</dbReference>
<name>A0A9W8A943_9FUNG</name>
<feature type="coiled-coil region" evidence="1">
    <location>
        <begin position="24"/>
        <end position="133"/>
    </location>
</feature>
<sequence length="462" mass="51980">IIRSIRDDLDKVSFVNVKHTSSKLTVAKNKVRTAESEVEEAQRAVQQAPDVFDELNNEYHKALEDLIDAQKAISTKDRVASQNSINSGLAKLSELRQDMRSAKEALANAERQCSEAQNNLKRQITELERANDEHAKCLEIYRPLFVAFTRHTSQLAIIFRPFSQAWLLNEARLLKSPSILVKLGLDDADSQELKQYNGDTYKDRRYYNLGHLRGEIQNYLKESGLSMTTATLSSAGSSVGTSTGLVSLLSRQHPTQRVTFEDLLRSSYSDIYESITQFDDDHLGLLIRMVLERQSALYTLSKYTDQRNPLLGVTDHRYFSGPNDDDGNKLYWAGDLTVALVTLRFLHSPTAIDPKSKLFETLSDYKLTFQIVRAHIWAIGTELDIPDVDFLVTDVGKAEYSRIKSCASDLGWKKAKKVAYSRASSDSESCSGHFYTASPIRLGPNQSLIVQVVSIDKQKAKV</sequence>
<dbReference type="EMBL" id="JANBPT010000204">
    <property type="protein sequence ID" value="KAJ1925847.1"/>
    <property type="molecule type" value="Genomic_DNA"/>
</dbReference>
<evidence type="ECO:0000313" key="2">
    <source>
        <dbReference type="EMBL" id="KAJ1925847.1"/>
    </source>
</evidence>
<accession>A0A9W8A943</accession>
<gene>
    <name evidence="2" type="ORF">IWQ60_004290</name>
</gene>
<evidence type="ECO:0000313" key="3">
    <source>
        <dbReference type="Proteomes" id="UP001150569"/>
    </source>
</evidence>
<comment type="caution">
    <text evidence="2">The sequence shown here is derived from an EMBL/GenBank/DDBJ whole genome shotgun (WGS) entry which is preliminary data.</text>
</comment>
<keyword evidence="3" id="KW-1185">Reference proteome</keyword>
<keyword evidence="1" id="KW-0175">Coiled coil</keyword>
<organism evidence="2 3">
    <name type="scientific">Tieghemiomyces parasiticus</name>
    <dbReference type="NCBI Taxonomy" id="78921"/>
    <lineage>
        <taxon>Eukaryota</taxon>
        <taxon>Fungi</taxon>
        <taxon>Fungi incertae sedis</taxon>
        <taxon>Zoopagomycota</taxon>
        <taxon>Kickxellomycotina</taxon>
        <taxon>Dimargaritomycetes</taxon>
        <taxon>Dimargaritales</taxon>
        <taxon>Dimargaritaceae</taxon>
        <taxon>Tieghemiomyces</taxon>
    </lineage>
</organism>
<dbReference type="AlphaFoldDB" id="A0A9W8A943"/>
<feature type="non-terminal residue" evidence="2">
    <location>
        <position position="1"/>
    </location>
</feature>
<protein>
    <submittedName>
        <fullName evidence="2">Uncharacterized protein</fullName>
    </submittedName>
</protein>